<dbReference type="Pfam" id="PF01408">
    <property type="entry name" value="GFO_IDH_MocA"/>
    <property type="match status" value="1"/>
</dbReference>
<dbReference type="Gene3D" id="3.40.50.720">
    <property type="entry name" value="NAD(P)-binding Rossmann-like Domain"/>
    <property type="match status" value="1"/>
</dbReference>
<dbReference type="SUPFAM" id="SSF55347">
    <property type="entry name" value="Glyceraldehyde-3-phosphate dehydrogenase-like, C-terminal domain"/>
    <property type="match status" value="1"/>
</dbReference>
<dbReference type="EMBL" id="CADCTK010000731">
    <property type="protein sequence ID" value="CAA9277711.1"/>
    <property type="molecule type" value="Genomic_DNA"/>
</dbReference>
<dbReference type="GO" id="GO:0000166">
    <property type="term" value="F:nucleotide binding"/>
    <property type="evidence" value="ECO:0007669"/>
    <property type="project" value="InterPro"/>
</dbReference>
<evidence type="ECO:0000313" key="4">
    <source>
        <dbReference type="EMBL" id="CAA9277711.1"/>
    </source>
</evidence>
<organism evidence="4">
    <name type="scientific">uncultured Chloroflexia bacterium</name>
    <dbReference type="NCBI Taxonomy" id="1672391"/>
    <lineage>
        <taxon>Bacteria</taxon>
        <taxon>Bacillati</taxon>
        <taxon>Chloroflexota</taxon>
        <taxon>Chloroflexia</taxon>
        <taxon>environmental samples</taxon>
    </lineage>
</organism>
<evidence type="ECO:0000256" key="1">
    <source>
        <dbReference type="ARBA" id="ARBA00023002"/>
    </source>
</evidence>
<reference evidence="4" key="1">
    <citation type="submission" date="2020-02" db="EMBL/GenBank/DDBJ databases">
        <authorList>
            <person name="Meier V. D."/>
        </authorList>
    </citation>
    <scope>NUCLEOTIDE SEQUENCE</scope>
    <source>
        <strain evidence="4">AVDCRST_MAG26</strain>
    </source>
</reference>
<dbReference type="PANTHER" id="PTHR43818">
    <property type="entry name" value="BCDNA.GH03377"/>
    <property type="match status" value="1"/>
</dbReference>
<dbReference type="GO" id="GO:0016491">
    <property type="term" value="F:oxidoreductase activity"/>
    <property type="evidence" value="ECO:0007669"/>
    <property type="project" value="UniProtKB-KW"/>
</dbReference>
<evidence type="ECO:0000259" key="3">
    <source>
        <dbReference type="Pfam" id="PF22725"/>
    </source>
</evidence>
<dbReference type="InterPro" id="IPR050463">
    <property type="entry name" value="Gfo/Idh/MocA_oxidrdct_glycsds"/>
</dbReference>
<evidence type="ECO:0000259" key="2">
    <source>
        <dbReference type="Pfam" id="PF01408"/>
    </source>
</evidence>
<keyword evidence="1" id="KW-0560">Oxidoreductase</keyword>
<dbReference type="InterPro" id="IPR036291">
    <property type="entry name" value="NAD(P)-bd_dom_sf"/>
</dbReference>
<dbReference type="AlphaFoldDB" id="A0A6J4JGV6"/>
<dbReference type="PANTHER" id="PTHR43818:SF11">
    <property type="entry name" value="BCDNA.GH03377"/>
    <property type="match status" value="1"/>
</dbReference>
<feature type="domain" description="GFO/IDH/MocA-like oxidoreductase" evidence="3">
    <location>
        <begin position="139"/>
        <end position="279"/>
    </location>
</feature>
<protein>
    <submittedName>
        <fullName evidence="4">GH109</fullName>
    </submittedName>
</protein>
<accession>A0A6J4JGV6</accession>
<name>A0A6J4JGV6_9CHLR</name>
<dbReference type="Pfam" id="PF22725">
    <property type="entry name" value="GFO_IDH_MocA_C3"/>
    <property type="match status" value="1"/>
</dbReference>
<dbReference type="Gene3D" id="3.30.360.10">
    <property type="entry name" value="Dihydrodipicolinate Reductase, domain 2"/>
    <property type="match status" value="1"/>
</dbReference>
<proteinExistence type="predicted"/>
<dbReference type="InterPro" id="IPR000683">
    <property type="entry name" value="Gfo/Idh/MocA-like_OxRdtase_N"/>
</dbReference>
<sequence>MQEQQPLEPVRIGVIGLGGIGEAHLKAYAQLPDARVLAGAEPAQERGRQVAAAHNVPDLYTDYEELLARDDIDAVNVCVPNYLHAPIGIAALEAGKHVLCEKPLALSGAEAKRMVDAAERAGRVLQVAFNHRRRGDAQVLKRYIDEGGLGRIYYAKAYWMRRSGIPGLGSWFTSKKLAGGGPLIDLGVHMLDLAMWLLGEPEVRSVSATTYAELGSRGLGGHPSWVKSGGGNPYEVEDLATAFVRLQNGATLLLEASWATHSSAGDDFGVVLYGTEGGAEIAVKNYGWENTLRIFSNIGGRPADTAPHVTRGEGHIGVMREFIASIRSGEDHLRGGLEGLRRARIIDACYASAEQGHEIVIPVDAAPGP</sequence>
<dbReference type="InterPro" id="IPR055170">
    <property type="entry name" value="GFO_IDH_MocA-like_dom"/>
</dbReference>
<gene>
    <name evidence="4" type="ORF">AVDCRST_MAG26-3158</name>
</gene>
<feature type="domain" description="Gfo/Idh/MocA-like oxidoreductase N-terminal" evidence="2">
    <location>
        <begin position="10"/>
        <end position="129"/>
    </location>
</feature>
<dbReference type="SUPFAM" id="SSF51735">
    <property type="entry name" value="NAD(P)-binding Rossmann-fold domains"/>
    <property type="match status" value="1"/>
</dbReference>